<accession>A0A8X7WWX6</accession>
<dbReference type="InterPro" id="IPR055355">
    <property type="entry name" value="ZP-C"/>
</dbReference>
<organism evidence="5 6">
    <name type="scientific">Polypterus senegalus</name>
    <name type="common">Senegal bichir</name>
    <dbReference type="NCBI Taxonomy" id="55291"/>
    <lineage>
        <taxon>Eukaryota</taxon>
        <taxon>Metazoa</taxon>
        <taxon>Chordata</taxon>
        <taxon>Craniata</taxon>
        <taxon>Vertebrata</taxon>
        <taxon>Euteleostomi</taxon>
        <taxon>Actinopterygii</taxon>
        <taxon>Polypteriformes</taxon>
        <taxon>Polypteridae</taxon>
        <taxon>Polypterus</taxon>
    </lineage>
</organism>
<dbReference type="PROSITE" id="PS51034">
    <property type="entry name" value="ZP_2"/>
    <property type="match status" value="1"/>
</dbReference>
<evidence type="ECO:0000256" key="1">
    <source>
        <dbReference type="ARBA" id="ARBA00022729"/>
    </source>
</evidence>
<proteinExistence type="predicted"/>
<keyword evidence="1" id="KW-0732">Signal</keyword>
<dbReference type="InterPro" id="IPR042235">
    <property type="entry name" value="ZP-C_dom"/>
</dbReference>
<dbReference type="PANTHER" id="PTHR14002">
    <property type="entry name" value="ENDOGLIN/TGF-BETA RECEPTOR TYPE III"/>
    <property type="match status" value="1"/>
</dbReference>
<reference evidence="5 6" key="1">
    <citation type="journal article" date="2021" name="Cell">
        <title>Tracing the genetic footprints of vertebrate landing in non-teleost ray-finned fishes.</title>
        <authorList>
            <person name="Bi X."/>
            <person name="Wang K."/>
            <person name="Yang L."/>
            <person name="Pan H."/>
            <person name="Jiang H."/>
            <person name="Wei Q."/>
            <person name="Fang M."/>
            <person name="Yu H."/>
            <person name="Zhu C."/>
            <person name="Cai Y."/>
            <person name="He Y."/>
            <person name="Gan X."/>
            <person name="Zeng H."/>
            <person name="Yu D."/>
            <person name="Zhu Y."/>
            <person name="Jiang H."/>
            <person name="Qiu Q."/>
            <person name="Yang H."/>
            <person name="Zhang Y.E."/>
            <person name="Wang W."/>
            <person name="Zhu M."/>
            <person name="He S."/>
            <person name="Zhang G."/>
        </authorList>
    </citation>
    <scope>NUCLEOTIDE SEQUENCE [LARGE SCALE GENOMIC DNA]</scope>
    <source>
        <strain evidence="5">Bchr_013</strain>
    </source>
</reference>
<evidence type="ECO:0000313" key="6">
    <source>
        <dbReference type="Proteomes" id="UP000886611"/>
    </source>
</evidence>
<protein>
    <submittedName>
        <fullName evidence="5">ZPLD1 protein</fullName>
    </submittedName>
</protein>
<dbReference type="PANTHER" id="PTHR14002:SF21">
    <property type="entry name" value="SI:CH211-103F14.3-RELATED"/>
    <property type="match status" value="1"/>
</dbReference>
<evidence type="ECO:0000259" key="4">
    <source>
        <dbReference type="PROSITE" id="PS51034"/>
    </source>
</evidence>
<sequence length="230" mass="25587">METDLTSSDPPDVTSGPDPMSDEHKPDPYDLTSYYSDIAVTCGAYSIDLAIQVCPVVYAGYNETLLLLNNLISDPNCKGKLDMTANPPALRFSFSLNETGICGSSYKDVNYTTFLQIPPRGVNLKTPIYVQVKATNLTSKFNVLLDRCYASVSQYPSNSSSFDLFVSCNKQELVNIYVNGKSQYARFSFSAFRFTEHRNATTSTYYLHCITRLCDTNECANLQKVISKAI</sequence>
<feature type="domain" description="ZP" evidence="4">
    <location>
        <begin position="1"/>
        <end position="230"/>
    </location>
</feature>
<dbReference type="Proteomes" id="UP000886611">
    <property type="component" value="Unassembled WGS sequence"/>
</dbReference>
<comment type="caution">
    <text evidence="5">The sequence shown here is derived from an EMBL/GenBank/DDBJ whole genome shotgun (WGS) entry which is preliminary data.</text>
</comment>
<dbReference type="EMBL" id="JAATIS010008602">
    <property type="protein sequence ID" value="KAG2457179.1"/>
    <property type="molecule type" value="Genomic_DNA"/>
</dbReference>
<evidence type="ECO:0000256" key="3">
    <source>
        <dbReference type="SAM" id="MobiDB-lite"/>
    </source>
</evidence>
<feature type="non-terminal residue" evidence="5">
    <location>
        <position position="230"/>
    </location>
</feature>
<evidence type="ECO:0000313" key="5">
    <source>
        <dbReference type="EMBL" id="KAG2457179.1"/>
    </source>
</evidence>
<dbReference type="InterPro" id="IPR001507">
    <property type="entry name" value="ZP_dom"/>
</dbReference>
<name>A0A8X7WWX6_POLSE</name>
<feature type="non-terminal residue" evidence="5">
    <location>
        <position position="1"/>
    </location>
</feature>
<dbReference type="Pfam" id="PF00100">
    <property type="entry name" value="Zona_pellucida"/>
    <property type="match status" value="1"/>
</dbReference>
<gene>
    <name evidence="5" type="primary">Zpld1_0</name>
    <name evidence="5" type="ORF">GTO96_0013168</name>
</gene>
<dbReference type="Gene3D" id="2.60.40.4100">
    <property type="entry name" value="Zona pellucida, ZP-C domain"/>
    <property type="match status" value="1"/>
</dbReference>
<dbReference type="AlphaFoldDB" id="A0A8X7WWX6"/>
<feature type="region of interest" description="Disordered" evidence="3">
    <location>
        <begin position="1"/>
        <end position="27"/>
    </location>
</feature>
<keyword evidence="2" id="KW-1015">Disulfide bond</keyword>
<evidence type="ECO:0000256" key="2">
    <source>
        <dbReference type="ARBA" id="ARBA00023157"/>
    </source>
</evidence>
<keyword evidence="6" id="KW-1185">Reference proteome</keyword>